<sequence length="142" mass="17015">MVFNEKYKAFLDVEDEDKEIVLSLIQNFQKTVKTPRVFFTLKLSKIESQEKTNKLINAKISKFMDDYIEGNLKVVIKGVKANKNKDQEIYEGIMNLGWNVKIQLKMKTKIFWKQFMKTEISIYYLIWMKLKMREMGNIWKSL</sequence>
<protein>
    <submittedName>
        <fullName evidence="1">Uncharacterized protein</fullName>
    </submittedName>
</protein>
<accession>A0ACB0YGG1</accession>
<dbReference type="Proteomes" id="UP001497535">
    <property type="component" value="Unassembled WGS sequence"/>
</dbReference>
<evidence type="ECO:0000313" key="1">
    <source>
        <dbReference type="EMBL" id="CAK5045935.1"/>
    </source>
</evidence>
<name>A0ACB0YGG1_MELEN</name>
<organism evidence="1 2">
    <name type="scientific">Meloidogyne enterolobii</name>
    <name type="common">Root-knot nematode worm</name>
    <name type="synonym">Meloidogyne mayaguensis</name>
    <dbReference type="NCBI Taxonomy" id="390850"/>
    <lineage>
        <taxon>Eukaryota</taxon>
        <taxon>Metazoa</taxon>
        <taxon>Ecdysozoa</taxon>
        <taxon>Nematoda</taxon>
        <taxon>Chromadorea</taxon>
        <taxon>Rhabditida</taxon>
        <taxon>Tylenchina</taxon>
        <taxon>Tylenchomorpha</taxon>
        <taxon>Tylenchoidea</taxon>
        <taxon>Meloidogynidae</taxon>
        <taxon>Meloidogyninae</taxon>
        <taxon>Meloidogyne</taxon>
    </lineage>
</organism>
<comment type="caution">
    <text evidence="1">The sequence shown here is derived from an EMBL/GenBank/DDBJ whole genome shotgun (WGS) entry which is preliminary data.</text>
</comment>
<proteinExistence type="predicted"/>
<gene>
    <name evidence="1" type="ORF">MENTE1834_LOCUS11896</name>
</gene>
<reference evidence="1" key="1">
    <citation type="submission" date="2023-11" db="EMBL/GenBank/DDBJ databases">
        <authorList>
            <person name="Poullet M."/>
        </authorList>
    </citation>
    <scope>NUCLEOTIDE SEQUENCE</scope>
    <source>
        <strain evidence="1">E1834</strain>
    </source>
</reference>
<keyword evidence="2" id="KW-1185">Reference proteome</keyword>
<dbReference type="EMBL" id="CAVMJV010000012">
    <property type="protein sequence ID" value="CAK5045935.1"/>
    <property type="molecule type" value="Genomic_DNA"/>
</dbReference>
<evidence type="ECO:0000313" key="2">
    <source>
        <dbReference type="Proteomes" id="UP001497535"/>
    </source>
</evidence>